<name>A0A0J8BGL1_BETVV</name>
<accession>A0A0J8BGL1</accession>
<sequence length="305" mass="33904">MSSKTQNSGDHENFPKEKTPSHDELSAQESSKNDADSTGSKSASSAPVSLSPKKEEGENEIESDQEQENTVPTKRGKKTKSSQFLVGFCLDIAWCKKSKWNELLKILKFQNWLKIVSIDEGLYEKEMKAFCSGFTITKGVCVSIVNGSVVTITEKKLGGMINFEREETPVKVEVRSKRKLDEEGVPSGSVRKSQRLAGSKFQNEQDQGDTLFIHLDSDPVPSTAMDFPLLSTTGLNKLLREIQDSLTLLHTRINAIEATVNVLDSQQQQQMLAIKNADTGIRNKVDGVLFKIDYVVSSLFKRTKP</sequence>
<feature type="compositionally biased region" description="Low complexity" evidence="1">
    <location>
        <begin position="36"/>
        <end position="51"/>
    </location>
</feature>
<organism evidence="2 3">
    <name type="scientific">Beta vulgaris subsp. vulgaris</name>
    <name type="common">Beet</name>
    <dbReference type="NCBI Taxonomy" id="3555"/>
    <lineage>
        <taxon>Eukaryota</taxon>
        <taxon>Viridiplantae</taxon>
        <taxon>Streptophyta</taxon>
        <taxon>Embryophyta</taxon>
        <taxon>Tracheophyta</taxon>
        <taxon>Spermatophyta</taxon>
        <taxon>Magnoliopsida</taxon>
        <taxon>eudicotyledons</taxon>
        <taxon>Gunneridae</taxon>
        <taxon>Pentapetalae</taxon>
        <taxon>Caryophyllales</taxon>
        <taxon>Chenopodiaceae</taxon>
        <taxon>Betoideae</taxon>
        <taxon>Beta</taxon>
    </lineage>
</organism>
<dbReference type="EMBL" id="KQ090227">
    <property type="protein sequence ID" value="KMS99192.1"/>
    <property type="molecule type" value="Genomic_DNA"/>
</dbReference>
<protein>
    <submittedName>
        <fullName evidence="2">Uncharacterized protein</fullName>
    </submittedName>
</protein>
<feature type="region of interest" description="Disordered" evidence="1">
    <location>
        <begin position="174"/>
        <end position="202"/>
    </location>
</feature>
<dbReference type="Proteomes" id="UP000035740">
    <property type="component" value="Unassembled WGS sequence"/>
</dbReference>
<feature type="compositionally biased region" description="Basic and acidic residues" evidence="1">
    <location>
        <begin position="9"/>
        <end position="35"/>
    </location>
</feature>
<evidence type="ECO:0000256" key="1">
    <source>
        <dbReference type="SAM" id="MobiDB-lite"/>
    </source>
</evidence>
<evidence type="ECO:0000313" key="3">
    <source>
        <dbReference type="Proteomes" id="UP000035740"/>
    </source>
</evidence>
<evidence type="ECO:0000313" key="2">
    <source>
        <dbReference type="EMBL" id="KMS99192.1"/>
    </source>
</evidence>
<feature type="region of interest" description="Disordered" evidence="1">
    <location>
        <begin position="1"/>
        <end position="76"/>
    </location>
</feature>
<dbReference type="AlphaFoldDB" id="A0A0J8BGL1"/>
<reference evidence="2 3" key="1">
    <citation type="journal article" date="2014" name="Nature">
        <title>The genome of the recently domesticated crop plant sugar beet (Beta vulgaris).</title>
        <authorList>
            <person name="Dohm J.C."/>
            <person name="Minoche A.E."/>
            <person name="Holtgrawe D."/>
            <person name="Capella-Gutierrez S."/>
            <person name="Zakrzewski F."/>
            <person name="Tafer H."/>
            <person name="Rupp O."/>
            <person name="Sorensen T.R."/>
            <person name="Stracke R."/>
            <person name="Reinhardt R."/>
            <person name="Goesmann A."/>
            <person name="Kraft T."/>
            <person name="Schulz B."/>
            <person name="Stadler P.F."/>
            <person name="Schmidt T."/>
            <person name="Gabaldon T."/>
            <person name="Lehrach H."/>
            <person name="Weisshaar B."/>
            <person name="Himmelbauer H."/>
        </authorList>
    </citation>
    <scope>NUCLEOTIDE SEQUENCE [LARGE SCALE GENOMIC DNA]</scope>
    <source>
        <tissue evidence="2">Taproot</tissue>
    </source>
</reference>
<proteinExistence type="predicted"/>
<dbReference type="Gramene" id="KMS99192">
    <property type="protein sequence ID" value="KMS99192"/>
    <property type="gene ID" value="BVRB_2g047070"/>
</dbReference>
<gene>
    <name evidence="2" type="ORF">BVRB_2g047070</name>
</gene>
<feature type="compositionally biased region" description="Acidic residues" evidence="1">
    <location>
        <begin position="57"/>
        <end position="67"/>
    </location>
</feature>
<keyword evidence="3" id="KW-1185">Reference proteome</keyword>